<dbReference type="Proteomes" id="UP001268651">
    <property type="component" value="Unassembled WGS sequence"/>
</dbReference>
<reference evidence="1 2" key="1">
    <citation type="submission" date="2023-10" db="EMBL/GenBank/DDBJ databases">
        <title>Marimonas sp. nov. isolated from tidal mud flat.</title>
        <authorList>
            <person name="Jaincy N.J."/>
            <person name="Srinivasan S."/>
            <person name="Lee S.-S."/>
        </authorList>
    </citation>
    <scope>NUCLEOTIDE SEQUENCE [LARGE SCALE GENOMIC DNA]</scope>
    <source>
        <strain evidence="1 2">MJ-SS3</strain>
    </source>
</reference>
<proteinExistence type="predicted"/>
<dbReference type="InterPro" id="IPR000246">
    <property type="entry name" value="Peptidase_T2"/>
</dbReference>
<evidence type="ECO:0000313" key="2">
    <source>
        <dbReference type="Proteomes" id="UP001268651"/>
    </source>
</evidence>
<accession>A0ABU3U308</accession>
<protein>
    <submittedName>
        <fullName evidence="1">Isoaspartyl peptidase/L-asparaginase</fullName>
    </submittedName>
</protein>
<dbReference type="Pfam" id="PF01112">
    <property type="entry name" value="Asparaginase_2"/>
    <property type="match status" value="1"/>
</dbReference>
<name>A0ABU3U308_9FLAO</name>
<dbReference type="Gene3D" id="3.60.20.30">
    <property type="entry name" value="(Glycosyl)asparaginase"/>
    <property type="match status" value="1"/>
</dbReference>
<organism evidence="1 2">
    <name type="scientific">Gilvirhabdus luticola</name>
    <dbReference type="NCBI Taxonomy" id="3079858"/>
    <lineage>
        <taxon>Bacteria</taxon>
        <taxon>Pseudomonadati</taxon>
        <taxon>Bacteroidota</taxon>
        <taxon>Flavobacteriia</taxon>
        <taxon>Flavobacteriales</taxon>
        <taxon>Flavobacteriaceae</taxon>
        <taxon>Gilvirhabdus</taxon>
    </lineage>
</organism>
<comment type="caution">
    <text evidence="1">The sequence shown here is derived from an EMBL/GenBank/DDBJ whole genome shotgun (WGS) entry which is preliminary data.</text>
</comment>
<dbReference type="CDD" id="cd04701">
    <property type="entry name" value="Asparaginase_2"/>
    <property type="match status" value="1"/>
</dbReference>
<dbReference type="PANTHER" id="PTHR10188">
    <property type="entry name" value="L-ASPARAGINASE"/>
    <property type="match status" value="1"/>
</dbReference>
<sequence>MNKAELKALSEKNKTHKDSLTTTELRIKKAEFAIVIHGGAGTILKENMTPEKEAAYKTKLEEAILIGHHILKNGGSSLDAVQKTINVLEDSPLFNAGKGAVFTSAETNELDASIMDGKSLNAGALSGTKTVKNPINLARVIMENSPHVMLSGKGAETFAQEQGLEIVDSSYFFTESRYEALKRTKENEKKKDLDKIASLNSSLINSKFGTVGCVALDKNGNLASGTSTGGTTNKRWGRIGDSPIIGAGTYANNSTCAVSCTGSGEFFIRSVVAHDISALMEYKGLSLQEASKKVVQKKLSELGGDGGIIAIDKLGNIVMEFNTAGMYRASMDDKGKLFIGIYKD</sequence>
<dbReference type="InterPro" id="IPR029055">
    <property type="entry name" value="Ntn_hydrolases_N"/>
</dbReference>
<gene>
    <name evidence="1" type="ORF">RXV94_01315</name>
</gene>
<dbReference type="PANTHER" id="PTHR10188:SF6">
    <property type="entry name" value="N(4)-(BETA-N-ACETYLGLUCOSAMINYL)-L-ASPARAGINASE"/>
    <property type="match status" value="1"/>
</dbReference>
<keyword evidence="2" id="KW-1185">Reference proteome</keyword>
<evidence type="ECO:0000313" key="1">
    <source>
        <dbReference type="EMBL" id="MDU8884778.1"/>
    </source>
</evidence>
<dbReference type="SUPFAM" id="SSF56235">
    <property type="entry name" value="N-terminal nucleophile aminohydrolases (Ntn hydrolases)"/>
    <property type="match status" value="1"/>
</dbReference>
<dbReference type="EMBL" id="JAWHTF010000001">
    <property type="protein sequence ID" value="MDU8884778.1"/>
    <property type="molecule type" value="Genomic_DNA"/>
</dbReference>
<dbReference type="RefSeq" id="WP_316660550.1">
    <property type="nucleotide sequence ID" value="NZ_JAWHTF010000001.1"/>
</dbReference>